<dbReference type="EMBL" id="JABBFX010000003">
    <property type="protein sequence ID" value="NML47779.1"/>
    <property type="molecule type" value="Genomic_DNA"/>
</dbReference>
<protein>
    <submittedName>
        <fullName evidence="1">Uncharacterized protein</fullName>
    </submittedName>
</protein>
<proteinExistence type="predicted"/>
<gene>
    <name evidence="1" type="ORF">HHL11_28785</name>
</gene>
<organism evidence="1 2">
    <name type="scientific">Ramlibacter agri</name>
    <dbReference type="NCBI Taxonomy" id="2728837"/>
    <lineage>
        <taxon>Bacteria</taxon>
        <taxon>Pseudomonadati</taxon>
        <taxon>Pseudomonadota</taxon>
        <taxon>Betaproteobacteria</taxon>
        <taxon>Burkholderiales</taxon>
        <taxon>Comamonadaceae</taxon>
        <taxon>Ramlibacter</taxon>
    </lineage>
</organism>
<reference evidence="1 2" key="1">
    <citation type="submission" date="2020-04" db="EMBL/GenBank/DDBJ databases">
        <title>Ramlibacter sp. G-1-2-2 isolated from soil.</title>
        <authorList>
            <person name="Dahal R.H."/>
        </authorList>
    </citation>
    <scope>NUCLEOTIDE SEQUENCE [LARGE SCALE GENOMIC DNA]</scope>
    <source>
        <strain evidence="1 2">G-1-2-2</strain>
    </source>
</reference>
<dbReference type="Proteomes" id="UP000541185">
    <property type="component" value="Unassembled WGS sequence"/>
</dbReference>
<dbReference type="AlphaFoldDB" id="A0A848HE66"/>
<sequence length="107" mass="12107">MLVSQPPRAVLEAHRRFFLGRRLLPRRASEAPWRSGTTARWAWAIRCSWRGTPDAIFSTDFFTSDSLRGLLEDQTGWSMQGLWDSIYPWPASDFGFTGALVAVGLFA</sequence>
<name>A0A848HE66_9BURK</name>
<dbReference type="RefSeq" id="WP_169422038.1">
    <property type="nucleotide sequence ID" value="NZ_JABBFX010000003.1"/>
</dbReference>
<evidence type="ECO:0000313" key="2">
    <source>
        <dbReference type="Proteomes" id="UP000541185"/>
    </source>
</evidence>
<keyword evidence="2" id="KW-1185">Reference proteome</keyword>
<accession>A0A848HE66</accession>
<comment type="caution">
    <text evidence="1">The sequence shown here is derived from an EMBL/GenBank/DDBJ whole genome shotgun (WGS) entry which is preliminary data.</text>
</comment>
<evidence type="ECO:0000313" key="1">
    <source>
        <dbReference type="EMBL" id="NML47779.1"/>
    </source>
</evidence>